<accession>A0A8C0P160</accession>
<feature type="compositionally biased region" description="Low complexity" evidence="2">
    <location>
        <begin position="91"/>
        <end position="114"/>
    </location>
</feature>
<feature type="compositionally biased region" description="Low complexity" evidence="2">
    <location>
        <begin position="258"/>
        <end position="280"/>
    </location>
</feature>
<dbReference type="Proteomes" id="UP000694429">
    <property type="component" value="Chromosome 5"/>
</dbReference>
<dbReference type="InterPro" id="IPR036872">
    <property type="entry name" value="CH_dom_sf"/>
</dbReference>
<feature type="domain" description="Calponin-homology (CH)" evidence="3">
    <location>
        <begin position="349"/>
        <end position="452"/>
    </location>
</feature>
<dbReference type="InterPro" id="IPR050540">
    <property type="entry name" value="F-actin_Monoox_Mical"/>
</dbReference>
<feature type="coiled-coil region" evidence="1">
    <location>
        <begin position="60"/>
        <end position="87"/>
    </location>
</feature>
<proteinExistence type="predicted"/>
<feature type="region of interest" description="Disordered" evidence="2">
    <location>
        <begin position="490"/>
        <end position="526"/>
    </location>
</feature>
<dbReference type="PROSITE" id="PS50021">
    <property type="entry name" value="CH"/>
    <property type="match status" value="1"/>
</dbReference>
<feature type="region of interest" description="Disordered" evidence="2">
    <location>
        <begin position="250"/>
        <end position="294"/>
    </location>
</feature>
<sequence length="597" mass="61959">MEPGPDAEEARTVREALGRYEAALEGAVRALHEDMQGLQRGVERRVAEALRLAGPLARTVAELQRDNQRLQSQLERLTRQVEALGLGTGQAPAAGSPGTHSPPAAPAAPGRAPRLGSARFASHATFSLSGRGQSVDFQDEAGEADARKASDPGIIENGHQPGAGSHAPGVGDGPAEAAETFPAPEPPRPRPVSLSLGLPHQPVTAITRMPEKFSGETSAAALSPTSAAVLGALSLSPSEATTAWTAALSEKNPPAPCSSSSYGAASAGRNSNSLPQAMLPQSPPSPPPPATLQARRRELVRSQTLPRTSGAQARKALFEKWEQDTAGKGRGEVRAKLKRSQSFGVASASSIKQLLLEWCRKKTVGYQHVDLQNFSSSWSDGMAFCALVHSFFPDAFDYGALSPSQRQKNFELAFSTAENLASCERLIEAEERRGGGGGAWCGGPRTGGGRGPRGARVAGREGGPHVCVPERVGVGEGKLGHRQMWGVGRGPRVRESCGGGAGDEEGEVWARGGPPMTGQGKLGRQREGVGRGVSWRAWRFGVAEARVLGGLVLGYCGSIGRDAWGQGQGCPGMGGGLGRVGHWGAEGPGVCGGAGEG</sequence>
<organism evidence="4 5">
    <name type="scientific">Canis lupus familiaris</name>
    <name type="common">Dog</name>
    <name type="synonym">Canis familiaris</name>
    <dbReference type="NCBI Taxonomy" id="9615"/>
    <lineage>
        <taxon>Eukaryota</taxon>
        <taxon>Metazoa</taxon>
        <taxon>Chordata</taxon>
        <taxon>Craniata</taxon>
        <taxon>Vertebrata</taxon>
        <taxon>Euteleostomi</taxon>
        <taxon>Mammalia</taxon>
        <taxon>Eutheria</taxon>
        <taxon>Laurasiatheria</taxon>
        <taxon>Carnivora</taxon>
        <taxon>Caniformia</taxon>
        <taxon>Canidae</taxon>
        <taxon>Canis</taxon>
    </lineage>
</organism>
<dbReference type="SMART" id="SM00033">
    <property type="entry name" value="CH"/>
    <property type="match status" value="1"/>
</dbReference>
<feature type="region of interest" description="Disordered" evidence="2">
    <location>
        <begin position="433"/>
        <end position="462"/>
    </location>
</feature>
<evidence type="ECO:0000259" key="3">
    <source>
        <dbReference type="PROSITE" id="PS50021"/>
    </source>
</evidence>
<feature type="region of interest" description="Disordered" evidence="2">
    <location>
        <begin position="141"/>
        <end position="197"/>
    </location>
</feature>
<dbReference type="PANTHER" id="PTHR23167:SF37">
    <property type="entry name" value="SMOOTHELIN-LIKE PROTEIN 2"/>
    <property type="match status" value="1"/>
</dbReference>
<evidence type="ECO:0000256" key="1">
    <source>
        <dbReference type="SAM" id="Coils"/>
    </source>
</evidence>
<dbReference type="Gene3D" id="1.10.418.10">
    <property type="entry name" value="Calponin-like domain"/>
    <property type="match status" value="1"/>
</dbReference>
<dbReference type="FunFam" id="1.10.418.10:FF:000149">
    <property type="entry name" value="Smoothelin-like 1"/>
    <property type="match status" value="1"/>
</dbReference>
<reference evidence="4" key="1">
    <citation type="submission" date="2019-03" db="EMBL/GenBank/DDBJ databases">
        <authorList>
            <person name="Warren W.C."/>
            <person name="Johnson G.S."/>
        </authorList>
    </citation>
    <scope>NUCLEOTIDE SEQUENCE [LARGE SCALE GENOMIC DNA]</scope>
    <source>
        <strain evidence="4">Basenji</strain>
    </source>
</reference>
<dbReference type="SUPFAM" id="SSF47576">
    <property type="entry name" value="Calponin-homology domain, CH-domain"/>
    <property type="match status" value="1"/>
</dbReference>
<evidence type="ECO:0000313" key="4">
    <source>
        <dbReference type="Ensembl" id="ENSCAFP00030030111.1"/>
    </source>
</evidence>
<dbReference type="InterPro" id="IPR001715">
    <property type="entry name" value="CH_dom"/>
</dbReference>
<dbReference type="AlphaFoldDB" id="A0A8C0P160"/>
<reference evidence="4" key="2">
    <citation type="submission" date="2025-08" db="UniProtKB">
        <authorList>
            <consortium name="Ensembl"/>
        </authorList>
    </citation>
    <scope>IDENTIFICATION</scope>
</reference>
<keyword evidence="1" id="KW-0175">Coiled coil</keyword>
<evidence type="ECO:0000256" key="2">
    <source>
        <dbReference type="SAM" id="MobiDB-lite"/>
    </source>
</evidence>
<dbReference type="PANTHER" id="PTHR23167">
    <property type="entry name" value="CALPONIN HOMOLOGY DOMAIN-CONTAINING PROTEIN DDB_G0272472-RELATED"/>
    <property type="match status" value="1"/>
</dbReference>
<feature type="compositionally biased region" description="Pro residues" evidence="2">
    <location>
        <begin position="281"/>
        <end position="290"/>
    </location>
</feature>
<evidence type="ECO:0000313" key="5">
    <source>
        <dbReference type="Proteomes" id="UP000694429"/>
    </source>
</evidence>
<feature type="region of interest" description="Disordered" evidence="2">
    <location>
        <begin position="88"/>
        <end position="114"/>
    </location>
</feature>
<protein>
    <recommendedName>
        <fullName evidence="3">Calponin-homology (CH) domain-containing protein</fullName>
    </recommendedName>
</protein>
<feature type="compositionally biased region" description="Gly residues" evidence="2">
    <location>
        <begin position="435"/>
        <end position="452"/>
    </location>
</feature>
<dbReference type="Pfam" id="PF00307">
    <property type="entry name" value="CH"/>
    <property type="match status" value="1"/>
</dbReference>
<dbReference type="Ensembl" id="ENSCAFT00030034528.1">
    <property type="protein sequence ID" value="ENSCAFP00030030111.1"/>
    <property type="gene ID" value="ENSCAFG00030018723.1"/>
</dbReference>
<name>A0A8C0P160_CANLF</name>